<feature type="domain" description="Major facilitator superfamily (MFS) profile" evidence="9">
    <location>
        <begin position="37"/>
        <end position="465"/>
    </location>
</feature>
<keyword evidence="11" id="KW-1185">Reference proteome</keyword>
<comment type="similarity">
    <text evidence="2">Belongs to the major facilitator superfamily.</text>
</comment>
<protein>
    <recommendedName>
        <fullName evidence="9">Major facilitator superfamily (MFS) profile domain-containing protein</fullName>
    </recommendedName>
</protein>
<dbReference type="RefSeq" id="XP_003040289.1">
    <property type="nucleotide sequence ID" value="XM_003040243.1"/>
</dbReference>
<dbReference type="GO" id="GO:0016020">
    <property type="term" value="C:membrane"/>
    <property type="evidence" value="ECO:0007669"/>
    <property type="project" value="UniProtKB-SubCell"/>
</dbReference>
<keyword evidence="4 8" id="KW-1133">Transmembrane helix</keyword>
<dbReference type="GeneID" id="9678713"/>
<dbReference type="InterPro" id="IPR011701">
    <property type="entry name" value="MFS"/>
</dbReference>
<feature type="transmembrane region" description="Helical" evidence="8">
    <location>
        <begin position="346"/>
        <end position="367"/>
    </location>
</feature>
<feature type="transmembrane region" description="Helical" evidence="8">
    <location>
        <begin position="298"/>
        <end position="325"/>
    </location>
</feature>
<dbReference type="GO" id="GO:0022857">
    <property type="term" value="F:transmembrane transporter activity"/>
    <property type="evidence" value="ECO:0007669"/>
    <property type="project" value="InterPro"/>
</dbReference>
<evidence type="ECO:0000256" key="5">
    <source>
        <dbReference type="ARBA" id="ARBA00023136"/>
    </source>
</evidence>
<dbReference type="InterPro" id="IPR036259">
    <property type="entry name" value="MFS_trans_sf"/>
</dbReference>
<evidence type="ECO:0000256" key="8">
    <source>
        <dbReference type="SAM" id="Phobius"/>
    </source>
</evidence>
<keyword evidence="3 8" id="KW-0812">Transmembrane</keyword>
<dbReference type="AlphaFoldDB" id="C7ZN12"/>
<feature type="transmembrane region" description="Helical" evidence="8">
    <location>
        <begin position="373"/>
        <end position="395"/>
    </location>
</feature>
<name>C7ZN12_FUSV7</name>
<evidence type="ECO:0000313" key="10">
    <source>
        <dbReference type="EMBL" id="EEU34576.1"/>
    </source>
</evidence>
<dbReference type="PANTHER" id="PTHR23502:SF68">
    <property type="entry name" value="MULTIDRUG TRANSPORTER, PUTATIVE (AFU_ORTHOLOGUE AFUA_3G01120)-RELATED"/>
    <property type="match status" value="1"/>
</dbReference>
<feature type="transmembrane region" description="Helical" evidence="8">
    <location>
        <begin position="73"/>
        <end position="92"/>
    </location>
</feature>
<feature type="transmembrane region" description="Helical" evidence="8">
    <location>
        <begin position="440"/>
        <end position="460"/>
    </location>
</feature>
<dbReference type="KEGG" id="nhe:NECHADRAFT_98255"/>
<evidence type="ECO:0000259" key="9">
    <source>
        <dbReference type="PROSITE" id="PS50850"/>
    </source>
</evidence>
<feature type="transmembrane region" description="Helical" evidence="8">
    <location>
        <begin position="104"/>
        <end position="123"/>
    </location>
</feature>
<evidence type="ECO:0000256" key="6">
    <source>
        <dbReference type="ARBA" id="ARBA00023180"/>
    </source>
</evidence>
<dbReference type="Pfam" id="PF07690">
    <property type="entry name" value="MFS_1"/>
    <property type="match status" value="1"/>
</dbReference>
<feature type="region of interest" description="Disordered" evidence="7">
    <location>
        <begin position="1"/>
        <end position="26"/>
    </location>
</feature>
<feature type="transmembrane region" description="Helical" evidence="8">
    <location>
        <begin position="190"/>
        <end position="212"/>
    </location>
</feature>
<reference evidence="10 11" key="1">
    <citation type="journal article" date="2009" name="PLoS Genet.">
        <title>The genome of Nectria haematococca: contribution of supernumerary chromosomes to gene expansion.</title>
        <authorList>
            <person name="Coleman J.J."/>
            <person name="Rounsley S.D."/>
            <person name="Rodriguez-Carres M."/>
            <person name="Kuo A."/>
            <person name="Wasmann C.C."/>
            <person name="Grimwood J."/>
            <person name="Schmutz J."/>
            <person name="Taga M."/>
            <person name="White G.J."/>
            <person name="Zhou S."/>
            <person name="Schwartz D.C."/>
            <person name="Freitag M."/>
            <person name="Ma L.J."/>
            <person name="Danchin E.G."/>
            <person name="Henrissat B."/>
            <person name="Coutinho P.M."/>
            <person name="Nelson D.R."/>
            <person name="Straney D."/>
            <person name="Napoli C.A."/>
            <person name="Barker B.M."/>
            <person name="Gribskov M."/>
            <person name="Rep M."/>
            <person name="Kroken S."/>
            <person name="Molnar I."/>
            <person name="Rensing C."/>
            <person name="Kennell J.C."/>
            <person name="Zamora J."/>
            <person name="Farman M.L."/>
            <person name="Selker E.U."/>
            <person name="Salamov A."/>
            <person name="Shapiro H."/>
            <person name="Pangilinan J."/>
            <person name="Lindquist E."/>
            <person name="Lamers C."/>
            <person name="Grigoriev I.V."/>
            <person name="Geiser D.M."/>
            <person name="Covert S.F."/>
            <person name="Temporini E."/>
            <person name="Vanetten H.D."/>
        </authorList>
    </citation>
    <scope>NUCLEOTIDE SEQUENCE [LARGE SCALE GENOMIC DNA]</scope>
    <source>
        <strain evidence="11">ATCC MYA-4622 / CBS 123669 / FGSC 9596 / NRRL 45880 / 77-13-4</strain>
    </source>
</reference>
<feature type="transmembrane region" description="Helical" evidence="8">
    <location>
        <begin position="35"/>
        <end position="53"/>
    </location>
</feature>
<feature type="compositionally biased region" description="Acidic residues" evidence="7">
    <location>
        <begin position="13"/>
        <end position="23"/>
    </location>
</feature>
<keyword evidence="5 8" id="KW-0472">Membrane</keyword>
<sequence>MAEENTPALADELGWEEPPDQDPENPLNWSAGRKWSIIGILSFITFLTPLASAMMAPGVPVIMAEFGTSNEEVATFMVSVFVLGFAFGPLVMAPLSELYGRTPVYHVCNSLFIIFSIGCAVSQNVGMLIAFRFLSGFVGVATVTCGSGTIADMVPPEQRGAAMSIWSIGPLLGPVIGPVCAGFLVEAKGWRWVFWVITIVSGAVILASFVVFRETYAPVILERKAAKLRKATGTTKYRSAMQATGSSKEIFISAITRPMRMLLFSPIVTMVCLYIATLYGMLYLLFTTFTFVYHDMYGFSAVGAGLSFIAGGVGNLLGLMFVGYLSDKLIRDGQSAGKAVEPEQRLDLRLTVPTALTLPIGLIIYGWTAEKQLHWIVPMIGTGIMGFGMIGIFMISQTYLVDAFTRHAASVTAANAVLRSLLGALLPLCGLKLYDGLGLGWGNTLLGLISLALAPVPWLLNSFNKSFDLGAARRPRPDPDCFAVAMLIHCLVPSFETREQYM</sequence>
<dbReference type="PANTHER" id="PTHR23502">
    <property type="entry name" value="MAJOR FACILITATOR SUPERFAMILY"/>
    <property type="match status" value="1"/>
</dbReference>
<accession>C7ZN12</accession>
<dbReference type="Proteomes" id="UP000005206">
    <property type="component" value="Unassembled WGS sequence"/>
</dbReference>
<dbReference type="CDD" id="cd17323">
    <property type="entry name" value="MFS_Tpo1_MDR_like"/>
    <property type="match status" value="1"/>
</dbReference>
<evidence type="ECO:0000256" key="4">
    <source>
        <dbReference type="ARBA" id="ARBA00022989"/>
    </source>
</evidence>
<evidence type="ECO:0000256" key="7">
    <source>
        <dbReference type="SAM" id="MobiDB-lite"/>
    </source>
</evidence>
<dbReference type="VEuPathDB" id="FungiDB:NECHADRAFT_98255"/>
<dbReference type="SUPFAM" id="SSF103473">
    <property type="entry name" value="MFS general substrate transporter"/>
    <property type="match status" value="1"/>
</dbReference>
<comment type="subcellular location">
    <subcellularLocation>
        <location evidence="1">Membrane</location>
        <topology evidence="1">Multi-pass membrane protein</topology>
    </subcellularLocation>
</comment>
<evidence type="ECO:0000256" key="1">
    <source>
        <dbReference type="ARBA" id="ARBA00004141"/>
    </source>
</evidence>
<dbReference type="EMBL" id="GG698961">
    <property type="protein sequence ID" value="EEU34576.1"/>
    <property type="molecule type" value="Genomic_DNA"/>
</dbReference>
<dbReference type="FunFam" id="1.20.1250.20:FF:000011">
    <property type="entry name" value="MFS multidrug transporter, putative"/>
    <property type="match status" value="1"/>
</dbReference>
<feature type="transmembrane region" description="Helical" evidence="8">
    <location>
        <begin position="416"/>
        <end position="434"/>
    </location>
</feature>
<feature type="transmembrane region" description="Helical" evidence="8">
    <location>
        <begin position="129"/>
        <end position="151"/>
    </location>
</feature>
<feature type="transmembrane region" description="Helical" evidence="8">
    <location>
        <begin position="262"/>
        <end position="286"/>
    </location>
</feature>
<evidence type="ECO:0000256" key="2">
    <source>
        <dbReference type="ARBA" id="ARBA00008335"/>
    </source>
</evidence>
<dbReference type="InParanoid" id="C7ZN12"/>
<dbReference type="eggNOG" id="KOG0255">
    <property type="taxonomic scope" value="Eukaryota"/>
</dbReference>
<dbReference type="HOGENOM" id="CLU_008455_1_1_1"/>
<dbReference type="InterPro" id="IPR020846">
    <property type="entry name" value="MFS_dom"/>
</dbReference>
<dbReference type="PROSITE" id="PS50850">
    <property type="entry name" value="MFS"/>
    <property type="match status" value="1"/>
</dbReference>
<dbReference type="OMA" id="WITAIAY"/>
<gene>
    <name evidence="10" type="ORF">NECHADRAFT_98255</name>
</gene>
<evidence type="ECO:0000313" key="11">
    <source>
        <dbReference type="Proteomes" id="UP000005206"/>
    </source>
</evidence>
<dbReference type="OrthoDB" id="5296287at2759"/>
<keyword evidence="6" id="KW-0325">Glycoprotein</keyword>
<dbReference type="Gene3D" id="1.20.1250.20">
    <property type="entry name" value="MFS general substrate transporter like domains"/>
    <property type="match status" value="1"/>
</dbReference>
<proteinExistence type="inferred from homology"/>
<evidence type="ECO:0000256" key="3">
    <source>
        <dbReference type="ARBA" id="ARBA00022692"/>
    </source>
</evidence>
<feature type="transmembrane region" description="Helical" evidence="8">
    <location>
        <begin position="163"/>
        <end position="184"/>
    </location>
</feature>
<organism evidence="10 11">
    <name type="scientific">Fusarium vanettenii (strain ATCC MYA-4622 / CBS 123669 / FGSC 9596 / NRRL 45880 / 77-13-4)</name>
    <name type="common">Fusarium solani subsp. pisi</name>
    <dbReference type="NCBI Taxonomy" id="660122"/>
    <lineage>
        <taxon>Eukaryota</taxon>
        <taxon>Fungi</taxon>
        <taxon>Dikarya</taxon>
        <taxon>Ascomycota</taxon>
        <taxon>Pezizomycotina</taxon>
        <taxon>Sordariomycetes</taxon>
        <taxon>Hypocreomycetidae</taxon>
        <taxon>Hypocreales</taxon>
        <taxon>Nectriaceae</taxon>
        <taxon>Fusarium</taxon>
        <taxon>Fusarium solani species complex</taxon>
        <taxon>Fusarium vanettenii</taxon>
    </lineage>
</organism>